<dbReference type="InterPro" id="IPR032675">
    <property type="entry name" value="LRR_dom_sf"/>
</dbReference>
<feature type="region of interest" description="Disordered" evidence="1">
    <location>
        <begin position="54"/>
        <end position="97"/>
    </location>
</feature>
<dbReference type="eggNOG" id="COG4886">
    <property type="taxonomic scope" value="Bacteria"/>
</dbReference>
<dbReference type="GO" id="GO:0019005">
    <property type="term" value="C:SCF ubiquitin ligase complex"/>
    <property type="evidence" value="ECO:0007669"/>
    <property type="project" value="TreeGrafter"/>
</dbReference>
<feature type="compositionally biased region" description="Low complexity" evidence="1">
    <location>
        <begin position="74"/>
        <end position="91"/>
    </location>
</feature>
<dbReference type="GO" id="GO:0031146">
    <property type="term" value="P:SCF-dependent proteasomal ubiquitin-dependent protein catabolic process"/>
    <property type="evidence" value="ECO:0007669"/>
    <property type="project" value="TreeGrafter"/>
</dbReference>
<dbReference type="NCBIfam" id="TIGR02167">
    <property type="entry name" value="Liste_lipo_26"/>
    <property type="match status" value="8"/>
</dbReference>
<keyword evidence="3" id="KW-1185">Reference proteome</keyword>
<evidence type="ECO:0000313" key="2">
    <source>
        <dbReference type="EMBL" id="EOL46247.1"/>
    </source>
</evidence>
<comment type="caution">
    <text evidence="2">The sequence shown here is derived from an EMBL/GenBank/DDBJ whole genome shotgun (WGS) entry which is preliminary data.</text>
</comment>
<dbReference type="STRING" id="154621.RV11_GL000531"/>
<dbReference type="HOGENOM" id="CLU_018281_0_1_9"/>
<dbReference type="Gene3D" id="3.80.10.10">
    <property type="entry name" value="Ribonuclease Inhibitor"/>
    <property type="match status" value="1"/>
</dbReference>
<dbReference type="SUPFAM" id="SSF52058">
    <property type="entry name" value="L domain-like"/>
    <property type="match status" value="1"/>
</dbReference>
<sequence>MRVKKPLCMLTILIAISGHLVLTQSDKAQANVSGSSSDSLDEIIDIPSLESDVLKQSTESSKQTDSKMEEETTSSETNSSSQKSSNKIQENYSDEKQTNEKVVDAGWTYVLQDGYAYIISSDASGNVEVPDTLGGKPIRFKTLDYSVFNNYQNITSFKVSAPLLVDSITFQAWNNLESVDLNLISVGNNSTARLFEGCNQLRSINLNNFDTSNITNMSYMFAGCINLTSLNVSKFETGNVIDMSSMFLDCNSLTNLNVANWDTSKAVSMAGMFKFCYDLARIDLSNWDTSKVTNMVDMFYNCNSLVGLNVSNWDTSRVVNMEGLFAACISLRSINVTNWDTSNVTDMSNMFSYCYALTSLDLSNFNTMKVTDMSYMFDSCPNFISLNALNWNTSNVINMKGMFREKADSPDQILNIQTNDQNLLTYNYAEDRRFPYGPKFDPDGGIFPDGTSTTKSYFSKVAMTPNEYQNKITLSSFREYIKGIEPTKEMNNFSVWTNTPGKNFDKITNVLDEIHTTYIANWHPIITPNIPDGSTSPDSVSPLSRLGIAYYPTILTIPKTELNESGEQIIPIQTTSLHIGVKDQSAFTSWTLRAQVRWDKDDLSGSSILSNNEGKVCKNENNGIDPFREEDLKDTSEVIGEPHLSINEMESLIMSAQNDKRVGVYDYSLGKLTLIIPEVKYVEPNQYSGTIQWNLVSAP</sequence>
<dbReference type="OrthoDB" id="2323731at2"/>
<reference evidence="2 3" key="1">
    <citation type="submission" date="2013-02" db="EMBL/GenBank/DDBJ databases">
        <title>The Genome Sequence of Enterococcus phoeniculicola BAA-412.</title>
        <authorList>
            <consortium name="The Broad Institute Genome Sequencing Platform"/>
            <consortium name="The Broad Institute Genome Sequencing Center for Infectious Disease"/>
            <person name="Earl A.M."/>
            <person name="Gilmore M.S."/>
            <person name="Lebreton F."/>
            <person name="Walker B."/>
            <person name="Young S.K."/>
            <person name="Zeng Q."/>
            <person name="Gargeya S."/>
            <person name="Fitzgerald M."/>
            <person name="Haas B."/>
            <person name="Abouelleil A."/>
            <person name="Alvarado L."/>
            <person name="Arachchi H.M."/>
            <person name="Berlin A.M."/>
            <person name="Chapman S.B."/>
            <person name="Dewar J."/>
            <person name="Goldberg J."/>
            <person name="Griggs A."/>
            <person name="Gujja S."/>
            <person name="Hansen M."/>
            <person name="Howarth C."/>
            <person name="Imamovic A."/>
            <person name="Larimer J."/>
            <person name="McCowan C."/>
            <person name="Murphy C."/>
            <person name="Neiman D."/>
            <person name="Pearson M."/>
            <person name="Priest M."/>
            <person name="Roberts A."/>
            <person name="Saif S."/>
            <person name="Shea T."/>
            <person name="Sisk P."/>
            <person name="Sykes S."/>
            <person name="Wortman J."/>
            <person name="Nusbaum C."/>
            <person name="Birren B."/>
        </authorList>
    </citation>
    <scope>NUCLEOTIDE SEQUENCE [LARGE SCALE GENOMIC DNA]</scope>
    <source>
        <strain evidence="2 3">ATCC BAA-412</strain>
    </source>
</reference>
<accession>R3WFK2</accession>
<dbReference type="PANTHER" id="PTHR13318">
    <property type="entry name" value="PARTNER OF PAIRED, ISOFORM B-RELATED"/>
    <property type="match status" value="1"/>
</dbReference>
<dbReference type="AlphaFoldDB" id="R3WFK2"/>
<evidence type="ECO:0000256" key="1">
    <source>
        <dbReference type="SAM" id="MobiDB-lite"/>
    </source>
</evidence>
<dbReference type="RefSeq" id="WP_010767724.1">
    <property type="nucleotide sequence ID" value="NZ_ASWE01000002.1"/>
</dbReference>
<dbReference type="InterPro" id="IPR011889">
    <property type="entry name" value="Liste_lipo_26"/>
</dbReference>
<dbReference type="PATRIC" id="fig|1158610.3.peg.1036"/>
<evidence type="ECO:0000313" key="3">
    <source>
        <dbReference type="Proteomes" id="UP000013785"/>
    </source>
</evidence>
<protein>
    <submittedName>
        <fullName evidence="2">Bacterial surface protein 26-residue</fullName>
    </submittedName>
</protein>
<dbReference type="Pfam" id="PF03382">
    <property type="entry name" value="DUF285"/>
    <property type="match status" value="2"/>
</dbReference>
<gene>
    <name evidence="2" type="ORF">UC3_01053</name>
</gene>
<dbReference type="InterPro" id="IPR005046">
    <property type="entry name" value="DUF285"/>
</dbReference>
<dbReference type="Proteomes" id="UP000013785">
    <property type="component" value="Unassembled WGS sequence"/>
</dbReference>
<name>R3WFK2_9ENTE</name>
<organism evidence="2 3">
    <name type="scientific">Enterococcus phoeniculicola ATCC BAA-412</name>
    <dbReference type="NCBI Taxonomy" id="1158610"/>
    <lineage>
        <taxon>Bacteria</taxon>
        <taxon>Bacillati</taxon>
        <taxon>Bacillota</taxon>
        <taxon>Bacilli</taxon>
        <taxon>Lactobacillales</taxon>
        <taxon>Enterococcaceae</taxon>
        <taxon>Enterococcus</taxon>
    </lineage>
</organism>
<proteinExistence type="predicted"/>
<dbReference type="EMBL" id="AJAT01000011">
    <property type="protein sequence ID" value="EOL46247.1"/>
    <property type="molecule type" value="Genomic_DNA"/>
</dbReference>